<dbReference type="Gene3D" id="1.20.1560.10">
    <property type="entry name" value="ABC transporter type 1, transmembrane domain"/>
    <property type="match status" value="1"/>
</dbReference>
<evidence type="ECO:0000313" key="11">
    <source>
        <dbReference type="EMBL" id="ROU06247.1"/>
    </source>
</evidence>
<dbReference type="GO" id="GO:0016887">
    <property type="term" value="F:ATP hydrolysis activity"/>
    <property type="evidence" value="ECO:0007669"/>
    <property type="project" value="InterPro"/>
</dbReference>
<evidence type="ECO:0000256" key="7">
    <source>
        <dbReference type="SAM" id="MobiDB-lite"/>
    </source>
</evidence>
<reference evidence="11 12" key="1">
    <citation type="submission" date="2018-10" db="EMBL/GenBank/DDBJ databases">
        <title>The genome of Lysobacter enzymogenes OH11.</title>
        <authorList>
            <person name="Liu F."/>
            <person name="Zhao Y."/>
            <person name="Qian G."/>
            <person name="Chen Y."/>
            <person name="Xu H."/>
        </authorList>
    </citation>
    <scope>NUCLEOTIDE SEQUENCE [LARGE SCALE GENOMIC DNA]</scope>
    <source>
        <strain evidence="11 12">OH11</strain>
    </source>
</reference>
<evidence type="ECO:0000313" key="12">
    <source>
        <dbReference type="Proteomes" id="UP000275910"/>
    </source>
</evidence>
<feature type="compositionally biased region" description="Basic residues" evidence="7">
    <location>
        <begin position="16"/>
        <end position="27"/>
    </location>
</feature>
<dbReference type="Gene3D" id="3.40.50.300">
    <property type="entry name" value="P-loop containing nucleotide triphosphate hydrolases"/>
    <property type="match status" value="1"/>
</dbReference>
<keyword evidence="2 8" id="KW-0812">Transmembrane</keyword>
<keyword evidence="5 8" id="KW-1133">Transmembrane helix</keyword>
<dbReference type="InterPro" id="IPR011527">
    <property type="entry name" value="ABC1_TM_dom"/>
</dbReference>
<name>A0A3N2RFM7_LYSEN</name>
<dbReference type="GO" id="GO:0034040">
    <property type="term" value="F:ATPase-coupled lipid transmembrane transporter activity"/>
    <property type="evidence" value="ECO:0007669"/>
    <property type="project" value="TreeGrafter"/>
</dbReference>
<keyword evidence="3" id="KW-0547">Nucleotide-binding</keyword>
<dbReference type="PROSITE" id="PS50929">
    <property type="entry name" value="ABC_TM1F"/>
    <property type="match status" value="1"/>
</dbReference>
<protein>
    <submittedName>
        <fullName evidence="11">ABC transporter ATP-binding protein</fullName>
    </submittedName>
</protein>
<dbReference type="InterPro" id="IPR003439">
    <property type="entry name" value="ABC_transporter-like_ATP-bd"/>
</dbReference>
<comment type="subcellular location">
    <subcellularLocation>
        <location evidence="1">Cell membrane</location>
        <topology evidence="1">Multi-pass membrane protein</topology>
    </subcellularLocation>
</comment>
<dbReference type="Pfam" id="PF00664">
    <property type="entry name" value="ABC_membrane"/>
    <property type="match status" value="1"/>
</dbReference>
<evidence type="ECO:0000256" key="6">
    <source>
        <dbReference type="ARBA" id="ARBA00023136"/>
    </source>
</evidence>
<feature type="transmembrane region" description="Helical" evidence="8">
    <location>
        <begin position="259"/>
        <end position="285"/>
    </location>
</feature>
<dbReference type="SMART" id="SM00382">
    <property type="entry name" value="AAA"/>
    <property type="match status" value="1"/>
</dbReference>
<dbReference type="AlphaFoldDB" id="A0A3N2RFM7"/>
<evidence type="ECO:0000256" key="8">
    <source>
        <dbReference type="SAM" id="Phobius"/>
    </source>
</evidence>
<dbReference type="PROSITE" id="PS50893">
    <property type="entry name" value="ABC_TRANSPORTER_2"/>
    <property type="match status" value="1"/>
</dbReference>
<feature type="region of interest" description="Disordered" evidence="7">
    <location>
        <begin position="16"/>
        <end position="40"/>
    </location>
</feature>
<feature type="domain" description="ABC transporter" evidence="9">
    <location>
        <begin position="449"/>
        <end position="698"/>
    </location>
</feature>
<comment type="caution">
    <text evidence="11">The sequence shown here is derived from an EMBL/GenBank/DDBJ whole genome shotgun (WGS) entry which is preliminary data.</text>
</comment>
<keyword evidence="4 11" id="KW-0067">ATP-binding</keyword>
<dbReference type="SUPFAM" id="SSF52540">
    <property type="entry name" value="P-loop containing nucleoside triphosphate hydrolases"/>
    <property type="match status" value="1"/>
</dbReference>
<dbReference type="GO" id="GO:0005886">
    <property type="term" value="C:plasma membrane"/>
    <property type="evidence" value="ECO:0007669"/>
    <property type="project" value="UniProtKB-SubCell"/>
</dbReference>
<evidence type="ECO:0000256" key="1">
    <source>
        <dbReference type="ARBA" id="ARBA00004651"/>
    </source>
</evidence>
<keyword evidence="6 8" id="KW-0472">Membrane</keyword>
<dbReference type="PANTHER" id="PTHR24221">
    <property type="entry name" value="ATP-BINDING CASSETTE SUB-FAMILY B"/>
    <property type="match status" value="1"/>
</dbReference>
<evidence type="ECO:0000259" key="9">
    <source>
        <dbReference type="PROSITE" id="PS50893"/>
    </source>
</evidence>
<sequence>MPPGAWIRVERSTRPRRASRLRSRTRAVHAAGPGEADVVGPNGGRFGRDAACLAPAWRRPGEGARACAAGAAAGLCFATGALQWPAVACHPCRNRMDSDDAKPGRHRAPVLQLYRELWHQAQGHRGALLGSMALLIGAQVVLLAVPYLVGRALNSLQARGNDGAGEAALWLAAVLGATLVSWMIHGPGRILERNVALSVRKRVATALTRRLLAFPLSWHDGNHSVASAHRVHQSSSSLGTFAENQFIYLRSVVRLIGPIGALIAIHPMVGATAALGLLAICGAVVGFDRAIVRLAIQTNDAERRYTAVLADALGNATSVLALRQARPFIRSLRQLVEKVFEPLRRMIVIIEIKWCAVDVASRLLSCCLVGLYAWLVLRAAGDGQKLMFGNVYMVWEYALQSGAVVSAVASNFQTFATQYANYQSADVIRDHPVDASLSEPVQARTWRQCEIRNLVFRHAAGREAGPTLDHVQLSLQRGKRYALIGGSGSGKSTLMRALAGLYVAERIELHAADDADSAAATRAPVDAARYLRGSTTLIPQEAELFEASLEHNLAMCESLHGQPDPGHYHRALELAAVKEFLPTDADPLQVSIGEQASNWSGGQRARVALARGILAARGSSLVLLDEPTANLDARTEAAVYANLFTEFADACLIASVHRLELLRHFDEVLVMVDGRLVAQGSEAVLAQTSADYANLRAGDLRQGDAGETETVAAAPTMAC</sequence>
<feature type="transmembrane region" description="Helical" evidence="8">
    <location>
        <begin position="167"/>
        <end position="184"/>
    </location>
</feature>
<dbReference type="PANTHER" id="PTHR24221:SF654">
    <property type="entry name" value="ATP-BINDING CASSETTE SUB-FAMILY B MEMBER 6"/>
    <property type="match status" value="1"/>
</dbReference>
<organism evidence="11 12">
    <name type="scientific">Lysobacter enzymogenes</name>
    <dbReference type="NCBI Taxonomy" id="69"/>
    <lineage>
        <taxon>Bacteria</taxon>
        <taxon>Pseudomonadati</taxon>
        <taxon>Pseudomonadota</taxon>
        <taxon>Gammaproteobacteria</taxon>
        <taxon>Lysobacterales</taxon>
        <taxon>Lysobacteraceae</taxon>
        <taxon>Lysobacter</taxon>
    </lineage>
</organism>
<dbReference type="SUPFAM" id="SSF90123">
    <property type="entry name" value="ABC transporter transmembrane region"/>
    <property type="match status" value="1"/>
</dbReference>
<evidence type="ECO:0000256" key="5">
    <source>
        <dbReference type="ARBA" id="ARBA00022989"/>
    </source>
</evidence>
<dbReference type="InterPro" id="IPR003593">
    <property type="entry name" value="AAA+_ATPase"/>
</dbReference>
<dbReference type="InterPro" id="IPR039421">
    <property type="entry name" value="Type_1_exporter"/>
</dbReference>
<dbReference type="Proteomes" id="UP000275910">
    <property type="component" value="Unassembled WGS sequence"/>
</dbReference>
<dbReference type="EMBL" id="RCTY01000036">
    <property type="protein sequence ID" value="ROU06247.1"/>
    <property type="molecule type" value="Genomic_DNA"/>
</dbReference>
<evidence type="ECO:0000259" key="10">
    <source>
        <dbReference type="PROSITE" id="PS50929"/>
    </source>
</evidence>
<evidence type="ECO:0000256" key="3">
    <source>
        <dbReference type="ARBA" id="ARBA00022741"/>
    </source>
</evidence>
<dbReference type="GO" id="GO:0005524">
    <property type="term" value="F:ATP binding"/>
    <property type="evidence" value="ECO:0007669"/>
    <property type="project" value="UniProtKB-KW"/>
</dbReference>
<evidence type="ECO:0000256" key="2">
    <source>
        <dbReference type="ARBA" id="ARBA00022692"/>
    </source>
</evidence>
<gene>
    <name evidence="11" type="ORF">D9T17_14990</name>
</gene>
<evidence type="ECO:0000256" key="4">
    <source>
        <dbReference type="ARBA" id="ARBA00022840"/>
    </source>
</evidence>
<dbReference type="InterPro" id="IPR027417">
    <property type="entry name" value="P-loop_NTPase"/>
</dbReference>
<proteinExistence type="predicted"/>
<dbReference type="InterPro" id="IPR036640">
    <property type="entry name" value="ABC1_TM_sf"/>
</dbReference>
<feature type="domain" description="ABC transmembrane type-1" evidence="10">
    <location>
        <begin position="129"/>
        <end position="417"/>
    </location>
</feature>
<dbReference type="GO" id="GO:0140359">
    <property type="term" value="F:ABC-type transporter activity"/>
    <property type="evidence" value="ECO:0007669"/>
    <property type="project" value="InterPro"/>
</dbReference>
<accession>A0A3N2RFM7</accession>
<dbReference type="Pfam" id="PF00005">
    <property type="entry name" value="ABC_tran"/>
    <property type="match status" value="1"/>
</dbReference>
<feature type="transmembrane region" description="Helical" evidence="8">
    <location>
        <begin position="127"/>
        <end position="147"/>
    </location>
</feature>